<evidence type="ECO:0000313" key="2">
    <source>
        <dbReference type="EMBL" id="PVH28665.1"/>
    </source>
</evidence>
<comment type="caution">
    <text evidence="2">The sequence shown here is derived from an EMBL/GenBank/DDBJ whole genome shotgun (WGS) entry which is preliminary data.</text>
</comment>
<proteinExistence type="predicted"/>
<dbReference type="AlphaFoldDB" id="A0A2T8HTA4"/>
<feature type="compositionally biased region" description="Basic residues" evidence="1">
    <location>
        <begin position="85"/>
        <end position="103"/>
    </location>
</feature>
<organism evidence="2 3">
    <name type="scientific">Pararhodobacter oceanensis</name>
    <dbReference type="NCBI Taxonomy" id="2172121"/>
    <lineage>
        <taxon>Bacteria</taxon>
        <taxon>Pseudomonadati</taxon>
        <taxon>Pseudomonadota</taxon>
        <taxon>Alphaproteobacteria</taxon>
        <taxon>Rhodobacterales</taxon>
        <taxon>Paracoccaceae</taxon>
        <taxon>Pararhodobacter</taxon>
    </lineage>
</organism>
<keyword evidence="3" id="KW-1185">Reference proteome</keyword>
<accession>A0A2T8HTA4</accession>
<feature type="region of interest" description="Disordered" evidence="1">
    <location>
        <begin position="80"/>
        <end position="103"/>
    </location>
</feature>
<evidence type="ECO:0000256" key="1">
    <source>
        <dbReference type="SAM" id="MobiDB-lite"/>
    </source>
</evidence>
<protein>
    <submittedName>
        <fullName evidence="2">Uncharacterized protein</fullName>
    </submittedName>
</protein>
<gene>
    <name evidence="2" type="ORF">DDE20_10765</name>
</gene>
<reference evidence="2 3" key="1">
    <citation type="submission" date="2018-04" db="EMBL/GenBank/DDBJ databases">
        <title>Pararhodobacter oceanense sp. nov., isolated from marine intertidal sediment.</title>
        <authorList>
            <person name="Wang X.-L."/>
            <person name="Du Z.-J."/>
        </authorList>
    </citation>
    <scope>NUCLEOTIDE SEQUENCE [LARGE SCALE GENOMIC DNA]</scope>
    <source>
        <strain evidence="2 3">AM505</strain>
    </source>
</reference>
<dbReference type="Proteomes" id="UP000245911">
    <property type="component" value="Unassembled WGS sequence"/>
</dbReference>
<name>A0A2T8HTA4_9RHOB</name>
<dbReference type="OrthoDB" id="7877183at2"/>
<dbReference type="EMBL" id="QDKM01000004">
    <property type="protein sequence ID" value="PVH28665.1"/>
    <property type="molecule type" value="Genomic_DNA"/>
</dbReference>
<dbReference type="RefSeq" id="WP_116558502.1">
    <property type="nucleotide sequence ID" value="NZ_QDKM01000004.1"/>
</dbReference>
<sequence>MILERTIRQLDTGPMPPDAARQLGQLGYMQWIAALPGRASYRRLALEAQAKAAPFAEASPAVAVFCALLAESLAAPLRPLDLRMPPRRRQGGASARRARRLPL</sequence>
<evidence type="ECO:0000313" key="3">
    <source>
        <dbReference type="Proteomes" id="UP000245911"/>
    </source>
</evidence>